<evidence type="ECO:0000256" key="14">
    <source>
        <dbReference type="SAM" id="SignalP"/>
    </source>
</evidence>
<dbReference type="Pfam" id="PF00750">
    <property type="entry name" value="tRNA-synt_1d"/>
    <property type="match status" value="1"/>
</dbReference>
<evidence type="ECO:0000256" key="5">
    <source>
        <dbReference type="ARBA" id="ARBA00022490"/>
    </source>
</evidence>
<keyword evidence="8 13" id="KW-0067">ATP-binding</keyword>
<evidence type="ECO:0000256" key="6">
    <source>
        <dbReference type="ARBA" id="ARBA00022598"/>
    </source>
</evidence>
<evidence type="ECO:0000256" key="8">
    <source>
        <dbReference type="ARBA" id="ARBA00022840"/>
    </source>
</evidence>
<dbReference type="GO" id="GO:0006420">
    <property type="term" value="P:arginyl-tRNA aminoacylation"/>
    <property type="evidence" value="ECO:0007669"/>
    <property type="project" value="InterPro"/>
</dbReference>
<evidence type="ECO:0000256" key="9">
    <source>
        <dbReference type="ARBA" id="ARBA00022917"/>
    </source>
</evidence>
<accession>A0A6V1Q9W7</accession>
<evidence type="ECO:0000259" key="16">
    <source>
        <dbReference type="SMART" id="SM01016"/>
    </source>
</evidence>
<sequence length="656" mass="72497">MLCRSLSVIILCFCQLHLCIGFSGKYPGRDMIRSAFSKAQPVLAFNQRSVLLKRTPFFVQMSSSAVAPQELADGPKTLLEKELQAAMGRAFGPEYANSNPLLAPTAKEEFGDYQCNAAMPLAKPLKSKPRDIASKLVEELQTSAFCEEPEIAGPGFINFKLKPEYVGQRIKGMAMDPDRLGVGKAARPRRTVVDFSSPNIAKEMHVGHLRSTIIGDTLARVLEFRGHEVLRLNHVGDWGTQFGMLIAYLKEVKPEALTNPEAADIGDLVVFYKKAKARFDEDDEFKTTSREEVVKLQAGNEENMKAWRTLCAVSRAEFQALYDLLGVAVAERGESFYNPRLPGVVRDLREKGLAVESEGAQCVFLEGYQNKDGTPMPLIVQKTDGGYMYSTTDLAAVAQRATEEKADRILYVTDAGQGSHFKQVFEVARLAKLLPEETELTHVPFGLVQGEDGKKFKTRSGDTVKLKDLLEEAVRIATEDMAQRFAEDGKDMDAEARAAAKAVGLGAVKYADLSLNRESNYRFSYAKMLALQGNTAPYMLYAYVRVKGIQRKALEGLDASADADIILQEPQELSLAKKLLKFPEIVEEVEADLYPNKLCEYLFELSQAFNRFYEACPVNTAETDALKRSRTALCGVTAGVIAKGLGLLGIDTVERL</sequence>
<evidence type="ECO:0000313" key="17">
    <source>
        <dbReference type="EMBL" id="CAE0631569.1"/>
    </source>
</evidence>
<comment type="catalytic activity">
    <reaction evidence="12">
        <text>tRNA(Arg) + L-arginine + ATP = L-arginyl-tRNA(Arg) + AMP + diphosphate</text>
        <dbReference type="Rhea" id="RHEA:20301"/>
        <dbReference type="Rhea" id="RHEA-COMP:9658"/>
        <dbReference type="Rhea" id="RHEA-COMP:9673"/>
        <dbReference type="ChEBI" id="CHEBI:30616"/>
        <dbReference type="ChEBI" id="CHEBI:32682"/>
        <dbReference type="ChEBI" id="CHEBI:33019"/>
        <dbReference type="ChEBI" id="CHEBI:78442"/>
        <dbReference type="ChEBI" id="CHEBI:78513"/>
        <dbReference type="ChEBI" id="CHEBI:456215"/>
        <dbReference type="EC" id="6.1.1.19"/>
    </reaction>
</comment>
<feature type="domain" description="Arginyl tRNA synthetase N-terminal" evidence="16">
    <location>
        <begin position="77"/>
        <end position="161"/>
    </location>
</feature>
<dbReference type="PROSITE" id="PS00178">
    <property type="entry name" value="AA_TRNA_LIGASE_I"/>
    <property type="match status" value="1"/>
</dbReference>
<feature type="domain" description="DALR anticodon binding" evidence="15">
    <location>
        <begin position="539"/>
        <end position="656"/>
    </location>
</feature>
<dbReference type="Pfam" id="PF05746">
    <property type="entry name" value="DALR_1"/>
    <property type="match status" value="1"/>
</dbReference>
<dbReference type="SMART" id="SM01016">
    <property type="entry name" value="Arg_tRNA_synt_N"/>
    <property type="match status" value="1"/>
</dbReference>
<proteinExistence type="inferred from homology"/>
<dbReference type="NCBIfam" id="TIGR00456">
    <property type="entry name" value="argS"/>
    <property type="match status" value="1"/>
</dbReference>
<evidence type="ECO:0000256" key="4">
    <source>
        <dbReference type="ARBA" id="ARBA00012837"/>
    </source>
</evidence>
<keyword evidence="10 13" id="KW-0030">Aminoacyl-tRNA synthetase</keyword>
<evidence type="ECO:0000256" key="12">
    <source>
        <dbReference type="ARBA" id="ARBA00049339"/>
    </source>
</evidence>
<dbReference type="SUPFAM" id="SSF55190">
    <property type="entry name" value="Arginyl-tRNA synthetase (ArgRS), N-terminal 'additional' domain"/>
    <property type="match status" value="1"/>
</dbReference>
<organism evidence="17">
    <name type="scientific">Heterosigma akashiwo</name>
    <name type="common">Chromophytic alga</name>
    <name type="synonym">Heterosigma carterae</name>
    <dbReference type="NCBI Taxonomy" id="2829"/>
    <lineage>
        <taxon>Eukaryota</taxon>
        <taxon>Sar</taxon>
        <taxon>Stramenopiles</taxon>
        <taxon>Ochrophyta</taxon>
        <taxon>Raphidophyceae</taxon>
        <taxon>Chattonellales</taxon>
        <taxon>Chattonellaceae</taxon>
        <taxon>Heterosigma</taxon>
    </lineage>
</organism>
<dbReference type="SUPFAM" id="SSF47323">
    <property type="entry name" value="Anticodon-binding domain of a subclass of class I aminoacyl-tRNA synthetases"/>
    <property type="match status" value="1"/>
</dbReference>
<feature type="chain" id="PRO_5030160786" description="arginine--tRNA ligase" evidence="14">
    <location>
        <begin position="22"/>
        <end position="656"/>
    </location>
</feature>
<dbReference type="HAMAP" id="MF_00123">
    <property type="entry name" value="Arg_tRNA_synth"/>
    <property type="match status" value="1"/>
</dbReference>
<dbReference type="InterPro" id="IPR035684">
    <property type="entry name" value="ArgRS_core"/>
</dbReference>
<keyword evidence="7 13" id="KW-0547">Nucleotide-binding</keyword>
<dbReference type="InterPro" id="IPR001412">
    <property type="entry name" value="aa-tRNA-synth_I_CS"/>
</dbReference>
<dbReference type="CDD" id="cd00671">
    <property type="entry name" value="ArgRS_core"/>
    <property type="match status" value="1"/>
</dbReference>
<dbReference type="EMBL" id="HBIU01021976">
    <property type="protein sequence ID" value="CAE0631569.1"/>
    <property type="molecule type" value="Transcribed_RNA"/>
</dbReference>
<comment type="similarity">
    <text evidence="2 13">Belongs to the class-I aminoacyl-tRNA synthetase family.</text>
</comment>
<reference evidence="17" key="1">
    <citation type="submission" date="2021-01" db="EMBL/GenBank/DDBJ databases">
        <authorList>
            <person name="Corre E."/>
            <person name="Pelletier E."/>
            <person name="Niang G."/>
            <person name="Scheremetjew M."/>
            <person name="Finn R."/>
            <person name="Kale V."/>
            <person name="Holt S."/>
            <person name="Cochrane G."/>
            <person name="Meng A."/>
            <person name="Brown T."/>
            <person name="Cohen L."/>
        </authorList>
    </citation>
    <scope>NUCLEOTIDE SEQUENCE</scope>
    <source>
        <strain evidence="17">CCMP3107</strain>
    </source>
</reference>
<dbReference type="PRINTS" id="PR01038">
    <property type="entry name" value="TRNASYNTHARG"/>
</dbReference>
<evidence type="ECO:0000256" key="2">
    <source>
        <dbReference type="ARBA" id="ARBA00005594"/>
    </source>
</evidence>
<dbReference type="Gene3D" id="1.10.730.10">
    <property type="entry name" value="Isoleucyl-tRNA Synthetase, Domain 1"/>
    <property type="match status" value="1"/>
</dbReference>
<dbReference type="InterPro" id="IPR005148">
    <property type="entry name" value="Arg-tRNA-synth_N"/>
</dbReference>
<evidence type="ECO:0000256" key="11">
    <source>
        <dbReference type="ARBA" id="ARBA00033033"/>
    </source>
</evidence>
<evidence type="ECO:0000259" key="15">
    <source>
        <dbReference type="SMART" id="SM00836"/>
    </source>
</evidence>
<dbReference type="GO" id="GO:0005737">
    <property type="term" value="C:cytoplasm"/>
    <property type="evidence" value="ECO:0007669"/>
    <property type="project" value="UniProtKB-SubCell"/>
</dbReference>
<keyword evidence="14" id="KW-0732">Signal</keyword>
<dbReference type="InterPro" id="IPR001278">
    <property type="entry name" value="Arg-tRNA-ligase"/>
</dbReference>
<dbReference type="SMART" id="SM00836">
    <property type="entry name" value="DALR_1"/>
    <property type="match status" value="1"/>
</dbReference>
<feature type="signal peptide" evidence="14">
    <location>
        <begin position="1"/>
        <end position="21"/>
    </location>
</feature>
<dbReference type="FunFam" id="3.40.50.620:FF:000030">
    <property type="entry name" value="Arginine--tRNA ligase"/>
    <property type="match status" value="1"/>
</dbReference>
<dbReference type="InterPro" id="IPR014729">
    <property type="entry name" value="Rossmann-like_a/b/a_fold"/>
</dbReference>
<dbReference type="PANTHER" id="PTHR11956:SF5">
    <property type="entry name" value="ARGININE--TRNA LIGASE, CYTOPLASMIC"/>
    <property type="match status" value="1"/>
</dbReference>
<dbReference type="InterPro" id="IPR036695">
    <property type="entry name" value="Arg-tRNA-synth_N_sf"/>
</dbReference>
<comment type="subunit">
    <text evidence="3">Monomer.</text>
</comment>
<protein>
    <recommendedName>
        <fullName evidence="4">arginine--tRNA ligase</fullName>
        <ecNumber evidence="4">6.1.1.19</ecNumber>
    </recommendedName>
    <alternativeName>
        <fullName evidence="11">Arginyl-tRNA synthetase</fullName>
    </alternativeName>
</protein>
<gene>
    <name evidence="17" type="ORF">HAKA00212_LOCUS10274</name>
</gene>
<dbReference type="FunFam" id="1.10.730.10:FF:000006">
    <property type="entry name" value="Arginyl-tRNA synthetase 2, mitochondrial"/>
    <property type="match status" value="1"/>
</dbReference>
<dbReference type="Gene3D" id="3.40.50.620">
    <property type="entry name" value="HUPs"/>
    <property type="match status" value="1"/>
</dbReference>
<dbReference type="InterPro" id="IPR009080">
    <property type="entry name" value="tRNAsynth_Ia_anticodon-bd"/>
</dbReference>
<dbReference type="SUPFAM" id="SSF52374">
    <property type="entry name" value="Nucleotidylyl transferase"/>
    <property type="match status" value="1"/>
</dbReference>
<dbReference type="GO" id="GO:0005524">
    <property type="term" value="F:ATP binding"/>
    <property type="evidence" value="ECO:0007669"/>
    <property type="project" value="UniProtKB-KW"/>
</dbReference>
<dbReference type="GO" id="GO:0004814">
    <property type="term" value="F:arginine-tRNA ligase activity"/>
    <property type="evidence" value="ECO:0007669"/>
    <property type="project" value="UniProtKB-EC"/>
</dbReference>
<dbReference type="EC" id="6.1.1.19" evidence="4"/>
<dbReference type="AlphaFoldDB" id="A0A6V1Q9W7"/>
<comment type="subcellular location">
    <subcellularLocation>
        <location evidence="1">Cytoplasm</location>
    </subcellularLocation>
</comment>
<keyword evidence="9 13" id="KW-0648">Protein biosynthesis</keyword>
<evidence type="ECO:0000256" key="1">
    <source>
        <dbReference type="ARBA" id="ARBA00004496"/>
    </source>
</evidence>
<dbReference type="CDD" id="cd07956">
    <property type="entry name" value="Anticodon_Ia_Arg"/>
    <property type="match status" value="1"/>
</dbReference>
<dbReference type="InterPro" id="IPR008909">
    <property type="entry name" value="DALR_anticod-bd"/>
</dbReference>
<evidence type="ECO:0000256" key="3">
    <source>
        <dbReference type="ARBA" id="ARBA00011245"/>
    </source>
</evidence>
<dbReference type="Pfam" id="PF03485">
    <property type="entry name" value="Arg_tRNA_synt_N"/>
    <property type="match status" value="1"/>
</dbReference>
<dbReference type="PANTHER" id="PTHR11956">
    <property type="entry name" value="ARGINYL-TRNA SYNTHETASE"/>
    <property type="match status" value="1"/>
</dbReference>
<name>A0A6V1Q9W7_HETAK</name>
<dbReference type="Gene3D" id="3.30.1360.70">
    <property type="entry name" value="Arginyl tRNA synthetase N-terminal domain"/>
    <property type="match status" value="1"/>
</dbReference>
<evidence type="ECO:0000256" key="7">
    <source>
        <dbReference type="ARBA" id="ARBA00022741"/>
    </source>
</evidence>
<evidence type="ECO:0000256" key="13">
    <source>
        <dbReference type="RuleBase" id="RU363038"/>
    </source>
</evidence>
<evidence type="ECO:0000256" key="10">
    <source>
        <dbReference type="ARBA" id="ARBA00023146"/>
    </source>
</evidence>
<keyword evidence="5" id="KW-0963">Cytoplasm</keyword>
<keyword evidence="6 13" id="KW-0436">Ligase</keyword>